<dbReference type="EMBL" id="FRFG01000051">
    <property type="protein sequence ID" value="SHO58019.1"/>
    <property type="molecule type" value="Genomic_DNA"/>
</dbReference>
<feature type="compositionally biased region" description="Basic and acidic residues" evidence="1">
    <location>
        <begin position="1"/>
        <end position="10"/>
    </location>
</feature>
<dbReference type="RefSeq" id="WP_083601719.1">
    <property type="nucleotide sequence ID" value="NZ_AP024897.1"/>
</dbReference>
<feature type="region of interest" description="Disordered" evidence="1">
    <location>
        <begin position="1"/>
        <end position="47"/>
    </location>
</feature>
<gene>
    <name evidence="3" type="ORF">VQ7734_03789</name>
</gene>
<evidence type="ECO:0000313" key="4">
    <source>
        <dbReference type="Proteomes" id="UP000184600"/>
    </source>
</evidence>
<proteinExistence type="predicted"/>
<dbReference type="Proteomes" id="UP000184600">
    <property type="component" value="Unassembled WGS sequence"/>
</dbReference>
<evidence type="ECO:0000256" key="1">
    <source>
        <dbReference type="SAM" id="MobiDB-lite"/>
    </source>
</evidence>
<organism evidence="3 4">
    <name type="scientific">Vibrio quintilis</name>
    <dbReference type="NCBI Taxonomy" id="1117707"/>
    <lineage>
        <taxon>Bacteria</taxon>
        <taxon>Pseudomonadati</taxon>
        <taxon>Pseudomonadota</taxon>
        <taxon>Gammaproteobacteria</taxon>
        <taxon>Vibrionales</taxon>
        <taxon>Vibrionaceae</taxon>
        <taxon>Vibrio</taxon>
    </lineage>
</organism>
<evidence type="ECO:0000259" key="2">
    <source>
        <dbReference type="Pfam" id="PF13699"/>
    </source>
</evidence>
<feature type="compositionally biased region" description="Basic and acidic residues" evidence="1">
    <location>
        <begin position="173"/>
        <end position="186"/>
    </location>
</feature>
<dbReference type="STRING" id="1117707.VQ7734_03789"/>
<reference evidence="4" key="1">
    <citation type="submission" date="2016-12" db="EMBL/GenBank/DDBJ databases">
        <authorList>
            <person name="Rodrigo-Torres L."/>
            <person name="Arahal R.D."/>
            <person name="Lucena T."/>
        </authorList>
    </citation>
    <scope>NUCLEOTIDE SEQUENCE [LARGE SCALE GENOMIC DNA]</scope>
</reference>
<evidence type="ECO:0000313" key="3">
    <source>
        <dbReference type="EMBL" id="SHO58019.1"/>
    </source>
</evidence>
<keyword evidence="4" id="KW-1185">Reference proteome</keyword>
<accession>A0A1M7YZA3</accession>
<dbReference type="InterPro" id="IPR025295">
    <property type="entry name" value="eCIS_core_dom"/>
</dbReference>
<protein>
    <recommendedName>
        <fullName evidence="2">eCIS core domain-containing protein</fullName>
    </recommendedName>
</protein>
<feature type="region of interest" description="Disordered" evidence="1">
    <location>
        <begin position="163"/>
        <end position="186"/>
    </location>
</feature>
<dbReference type="Pfam" id="PF13699">
    <property type="entry name" value="eCIS_core"/>
    <property type="match status" value="1"/>
</dbReference>
<dbReference type="OrthoDB" id="292792at2"/>
<dbReference type="AlphaFoldDB" id="A0A1M7YZA3"/>
<feature type="domain" description="eCIS core" evidence="2">
    <location>
        <begin position="44"/>
        <end position="109"/>
    </location>
</feature>
<sequence length="186" mass="20428">MFSDLKDKAGYRQPPVQRQSGQGMVLADHREQPPVQRQPNRTGLPDQLKSGMENLSGMSLDHVKVHYNSSKPAAVQAHAFAQGSDIHLASGQEKHLPHELGHVVQQMQGRVQPTTSVSGMAVNDSPALESEATVMGARALQMRRNHSLVESIGSETRSVVTAQRVENHTTVQTKRERVEDEAEALK</sequence>
<name>A0A1M7YZA3_9VIBR</name>